<evidence type="ECO:0000313" key="2">
    <source>
        <dbReference type="Proteomes" id="UP000501900"/>
    </source>
</evidence>
<dbReference type="GeneID" id="77946856"/>
<dbReference type="RefSeq" id="YP_010670646.1">
    <property type="nucleotide sequence ID" value="NC_070965.1"/>
</dbReference>
<dbReference type="EMBL" id="MT162467">
    <property type="protein sequence ID" value="QIN96978.1"/>
    <property type="molecule type" value="Genomic_DNA"/>
</dbReference>
<proteinExistence type="predicted"/>
<dbReference type="Proteomes" id="UP000501900">
    <property type="component" value="Genome"/>
</dbReference>
<reference evidence="1 2" key="1">
    <citation type="submission" date="2020-03" db="EMBL/GenBank/DDBJ databases">
        <title>The Isolation and Genome Sequence of a Novel Cyanophage S-H34 from the Huanghai Sea, China.</title>
        <authorList>
            <person name="Jiang T."/>
        </authorList>
    </citation>
    <scope>NUCLEOTIDE SEQUENCE [LARGE SCALE GENOMIC DNA]</scope>
</reference>
<organism evidence="1 2">
    <name type="scientific">Synechococcus phage S-H34</name>
    <dbReference type="NCBI Taxonomy" id="2718942"/>
    <lineage>
        <taxon>Viruses</taxon>
        <taxon>Duplodnaviria</taxon>
        <taxon>Heunggongvirae</taxon>
        <taxon>Uroviricota</taxon>
        <taxon>Caudoviricetes</taxon>
        <taxon>Pantevenvirales</taxon>
        <taxon>Kyanoviridae</taxon>
        <taxon>Makaravirus</taxon>
        <taxon>Makaravirus thirtyfour</taxon>
    </lineage>
</organism>
<evidence type="ECO:0000313" key="1">
    <source>
        <dbReference type="EMBL" id="QIN96978.1"/>
    </source>
</evidence>
<protein>
    <submittedName>
        <fullName evidence="1">Uncharacterized protein</fullName>
    </submittedName>
</protein>
<name>A0A6G8R6G1_9CAUD</name>
<accession>A0A6G8R6G1</accession>
<dbReference type="KEGG" id="vg:77946856"/>
<sequence length="79" mass="9278">MREDYADLTVFERWLKDKGIGMTNHELFEYLMKNDMQGPLSDYMLGQFLRTGEPTLPSHWDHIPSVLDDPKRAEFCEGL</sequence>
<keyword evidence="2" id="KW-1185">Reference proteome</keyword>